<feature type="transmembrane region" description="Helical" evidence="8">
    <location>
        <begin position="134"/>
        <end position="154"/>
    </location>
</feature>
<feature type="transmembrane region" description="Helical" evidence="8">
    <location>
        <begin position="256"/>
        <end position="283"/>
    </location>
</feature>
<dbReference type="RefSeq" id="WP_245959190.1">
    <property type="nucleotide sequence ID" value="NZ_QUNG01000014.1"/>
</dbReference>
<dbReference type="EMBL" id="QUNG01000014">
    <property type="protein sequence ID" value="REG81448.1"/>
    <property type="molecule type" value="Genomic_DNA"/>
</dbReference>
<dbReference type="CDD" id="cd06550">
    <property type="entry name" value="TM_ABC_iron-siderophores_like"/>
    <property type="match status" value="1"/>
</dbReference>
<keyword evidence="5 8" id="KW-0812">Transmembrane</keyword>
<feature type="transmembrane region" description="Helical" evidence="8">
    <location>
        <begin position="289"/>
        <end position="313"/>
    </location>
</feature>
<name>A0A3E0DH94_9GAMM</name>
<keyword evidence="7 8" id="KW-0472">Membrane</keyword>
<keyword evidence="10" id="KW-1185">Reference proteome</keyword>
<dbReference type="GO" id="GO:0022857">
    <property type="term" value="F:transmembrane transporter activity"/>
    <property type="evidence" value="ECO:0007669"/>
    <property type="project" value="InterPro"/>
</dbReference>
<dbReference type="InterPro" id="IPR000522">
    <property type="entry name" value="ABC_transptr_permease_BtuC"/>
</dbReference>
<sequence>MLVKGLQGVMKSHPLLFVLVSTLTLSVFIVLGVAIGETQIDFQTVVYAVANGALGTQYPINAIDQGVVWNYRLTRTLVAACCGSALAITGLVLQSLLRNALADPYLLGISAGASTGAVLVTIAGIGAGALSMSFGALIGAILAFMFVVALAALASGRRMGNISTQVILAGIAGSQLFNALTAFVIAKSANAEQARGIMFWLLGNLSGARWQEVAMAVPVLLFGLMIVLWHSRALDAFLFGSDAAASIGIAVKRVQVVLIFSTAMMTAVMVSMVGAIGFVGLVIPHAARFLFGSSHLVLVPACAVIGAVFLIVCDIGSRTVIPGQVLPIGVVTALIGAPCFALVLIRGQRK</sequence>
<dbReference type="Gene3D" id="1.10.3470.10">
    <property type="entry name" value="ABC transporter involved in vitamin B12 uptake, BtuC"/>
    <property type="match status" value="1"/>
</dbReference>
<comment type="similarity">
    <text evidence="2">Belongs to the binding-protein-dependent transport system permease family. FecCD subfamily.</text>
</comment>
<keyword evidence="3" id="KW-0813">Transport</keyword>
<dbReference type="AlphaFoldDB" id="A0A3E0DH94"/>
<dbReference type="GO" id="GO:0005886">
    <property type="term" value="C:plasma membrane"/>
    <property type="evidence" value="ECO:0007669"/>
    <property type="project" value="UniProtKB-SubCell"/>
</dbReference>
<dbReference type="InterPro" id="IPR037294">
    <property type="entry name" value="ABC_BtuC-like"/>
</dbReference>
<dbReference type="Proteomes" id="UP000256542">
    <property type="component" value="Unassembled WGS sequence"/>
</dbReference>
<dbReference type="PANTHER" id="PTHR30472">
    <property type="entry name" value="FERRIC ENTEROBACTIN TRANSPORT SYSTEM PERMEASE PROTEIN"/>
    <property type="match status" value="1"/>
</dbReference>
<evidence type="ECO:0000256" key="4">
    <source>
        <dbReference type="ARBA" id="ARBA00022475"/>
    </source>
</evidence>
<dbReference type="GO" id="GO:0033214">
    <property type="term" value="P:siderophore-iron import into cell"/>
    <property type="evidence" value="ECO:0007669"/>
    <property type="project" value="TreeGrafter"/>
</dbReference>
<feature type="transmembrane region" description="Helical" evidence="8">
    <location>
        <begin position="76"/>
        <end position="93"/>
    </location>
</feature>
<gene>
    <name evidence="9" type="ORF">DFP81_11435</name>
</gene>
<dbReference type="FunFam" id="1.10.3470.10:FF:000001">
    <property type="entry name" value="Vitamin B12 ABC transporter permease BtuC"/>
    <property type="match status" value="1"/>
</dbReference>
<keyword evidence="6 8" id="KW-1133">Transmembrane helix</keyword>
<proteinExistence type="inferred from homology"/>
<comment type="caution">
    <text evidence="9">The sequence shown here is derived from an EMBL/GenBank/DDBJ whole genome shotgun (WGS) entry which is preliminary data.</text>
</comment>
<evidence type="ECO:0000256" key="8">
    <source>
        <dbReference type="SAM" id="Phobius"/>
    </source>
</evidence>
<comment type="subcellular location">
    <subcellularLocation>
        <location evidence="1">Cell membrane</location>
        <topology evidence="1">Multi-pass membrane protein</topology>
    </subcellularLocation>
</comment>
<feature type="transmembrane region" description="Helical" evidence="8">
    <location>
        <begin position="105"/>
        <end position="128"/>
    </location>
</feature>
<organism evidence="9 10">
    <name type="scientific">Marinomonas pollencensis</name>
    <dbReference type="NCBI Taxonomy" id="491954"/>
    <lineage>
        <taxon>Bacteria</taxon>
        <taxon>Pseudomonadati</taxon>
        <taxon>Pseudomonadota</taxon>
        <taxon>Gammaproteobacteria</taxon>
        <taxon>Oceanospirillales</taxon>
        <taxon>Oceanospirillaceae</taxon>
        <taxon>Marinomonas</taxon>
    </lineage>
</organism>
<feature type="transmembrane region" description="Helical" evidence="8">
    <location>
        <begin position="12"/>
        <end position="35"/>
    </location>
</feature>
<accession>A0A3E0DH94</accession>
<dbReference type="PANTHER" id="PTHR30472:SF25">
    <property type="entry name" value="ABC TRANSPORTER PERMEASE PROTEIN MJ0876-RELATED"/>
    <property type="match status" value="1"/>
</dbReference>
<keyword evidence="4" id="KW-1003">Cell membrane</keyword>
<feature type="transmembrane region" description="Helical" evidence="8">
    <location>
        <begin position="166"/>
        <end position="189"/>
    </location>
</feature>
<dbReference type="SUPFAM" id="SSF81345">
    <property type="entry name" value="ABC transporter involved in vitamin B12 uptake, BtuC"/>
    <property type="match status" value="1"/>
</dbReference>
<evidence type="ECO:0000256" key="2">
    <source>
        <dbReference type="ARBA" id="ARBA00007935"/>
    </source>
</evidence>
<feature type="transmembrane region" description="Helical" evidence="8">
    <location>
        <begin position="209"/>
        <end position="229"/>
    </location>
</feature>
<evidence type="ECO:0000313" key="9">
    <source>
        <dbReference type="EMBL" id="REG81448.1"/>
    </source>
</evidence>
<evidence type="ECO:0000256" key="7">
    <source>
        <dbReference type="ARBA" id="ARBA00023136"/>
    </source>
</evidence>
<dbReference type="Pfam" id="PF01032">
    <property type="entry name" value="FecCD"/>
    <property type="match status" value="1"/>
</dbReference>
<feature type="transmembrane region" description="Helical" evidence="8">
    <location>
        <begin position="325"/>
        <end position="345"/>
    </location>
</feature>
<evidence type="ECO:0000256" key="1">
    <source>
        <dbReference type="ARBA" id="ARBA00004651"/>
    </source>
</evidence>
<protein>
    <submittedName>
        <fullName evidence="9">Iron complex transport system permease protein</fullName>
    </submittedName>
</protein>
<evidence type="ECO:0000256" key="5">
    <source>
        <dbReference type="ARBA" id="ARBA00022692"/>
    </source>
</evidence>
<evidence type="ECO:0000256" key="6">
    <source>
        <dbReference type="ARBA" id="ARBA00022989"/>
    </source>
</evidence>
<evidence type="ECO:0000313" key="10">
    <source>
        <dbReference type="Proteomes" id="UP000256542"/>
    </source>
</evidence>
<reference evidence="9 10" key="1">
    <citation type="submission" date="2018-08" db="EMBL/GenBank/DDBJ databases">
        <title>Genomic Encyclopedia of Type Strains, Phase III (KMG-III): the genomes of soil and plant-associated and newly described type strains.</title>
        <authorList>
            <person name="Whitman W."/>
        </authorList>
    </citation>
    <scope>NUCLEOTIDE SEQUENCE [LARGE SCALE GENOMIC DNA]</scope>
    <source>
        <strain evidence="9 10">CECT 7375</strain>
    </source>
</reference>
<evidence type="ECO:0000256" key="3">
    <source>
        <dbReference type="ARBA" id="ARBA00022448"/>
    </source>
</evidence>